<reference evidence="2" key="1">
    <citation type="journal article" date="2019" name="Int. J. Syst. Evol. Microbiol.">
        <title>The Global Catalogue of Microorganisms (GCM) 10K type strain sequencing project: providing services to taxonomists for standard genome sequencing and annotation.</title>
        <authorList>
            <consortium name="The Broad Institute Genomics Platform"/>
            <consortium name="The Broad Institute Genome Sequencing Center for Infectious Disease"/>
            <person name="Wu L."/>
            <person name="Ma J."/>
        </authorList>
    </citation>
    <scope>NUCLEOTIDE SEQUENCE [LARGE SCALE GENOMIC DNA]</scope>
    <source>
        <strain evidence="2">JCM 17326</strain>
    </source>
</reference>
<protein>
    <recommendedName>
        <fullName evidence="3">RNA polymerase sigma-70 region 2 domain-containing protein</fullName>
    </recommendedName>
</protein>
<dbReference type="EMBL" id="BAABDQ010000015">
    <property type="protein sequence ID" value="GAA3573110.1"/>
    <property type="molecule type" value="Genomic_DNA"/>
</dbReference>
<accession>A0ABP6XX59</accession>
<dbReference type="SUPFAM" id="SSF88946">
    <property type="entry name" value="Sigma2 domain of RNA polymerase sigma factors"/>
    <property type="match status" value="1"/>
</dbReference>
<evidence type="ECO:0008006" key="3">
    <source>
        <dbReference type="Google" id="ProtNLM"/>
    </source>
</evidence>
<dbReference type="InterPro" id="IPR013325">
    <property type="entry name" value="RNA_pol_sigma_r2"/>
</dbReference>
<dbReference type="Proteomes" id="UP001500630">
    <property type="component" value="Unassembled WGS sequence"/>
</dbReference>
<keyword evidence="2" id="KW-1185">Reference proteome</keyword>
<gene>
    <name evidence="1" type="ORF">GCM10022419_062550</name>
</gene>
<sequence>MRSADQRDFAEFVAAASDRLIRLAYVLTGDQHAAEDLLQSALVKAAGHRRGIKLGKSQFVGSTKGFVLCLPGEPGVSYPEAPIFSYWGYDPPG</sequence>
<proteinExistence type="predicted"/>
<evidence type="ECO:0000313" key="1">
    <source>
        <dbReference type="EMBL" id="GAA3573110.1"/>
    </source>
</evidence>
<dbReference type="RefSeq" id="WP_345567300.1">
    <property type="nucleotide sequence ID" value="NZ_BAABDQ010000015.1"/>
</dbReference>
<evidence type="ECO:0000313" key="2">
    <source>
        <dbReference type="Proteomes" id="UP001500630"/>
    </source>
</evidence>
<name>A0ABP6XX59_9ACTN</name>
<dbReference type="Gene3D" id="1.10.1740.10">
    <property type="match status" value="1"/>
</dbReference>
<comment type="caution">
    <text evidence="1">The sequence shown here is derived from an EMBL/GenBank/DDBJ whole genome shotgun (WGS) entry which is preliminary data.</text>
</comment>
<organism evidence="1 2">
    <name type="scientific">Nonomuraea rosea</name>
    <dbReference type="NCBI Taxonomy" id="638574"/>
    <lineage>
        <taxon>Bacteria</taxon>
        <taxon>Bacillati</taxon>
        <taxon>Actinomycetota</taxon>
        <taxon>Actinomycetes</taxon>
        <taxon>Streptosporangiales</taxon>
        <taxon>Streptosporangiaceae</taxon>
        <taxon>Nonomuraea</taxon>
    </lineage>
</organism>